<evidence type="ECO:0000313" key="2">
    <source>
        <dbReference type="Proteomes" id="UP001148662"/>
    </source>
</evidence>
<sequence length="299" mass="32850">MYETIMANMMTFTPGVKALDKLGAVVVSAFCRRTDESEGLQDAEQKGNRNNLTLIFNDPYARAPSPLSSSEWRDRATLMNTYFTPKVAPAVEPTKSYSKLPSLLESARLLAKPAPVEPSTPTPKPRIKKRKEVKLPILRAVRRRPSMEESSFSKRESGPNLRTTQYFPTSSSSRGSILRKVRSDSSLMPDEPLERSTEVGGRRTMSLLNISSGDELAGEYEGASTISSTLGRFRETQNVRSDDSFTLATPSLTHSSNVSSLSLPNLRPKTTIPTTATSHLTVSCLPRLEQACAAAHELV</sequence>
<organism evidence="1 2">
    <name type="scientific">Phlebia brevispora</name>
    <dbReference type="NCBI Taxonomy" id="194682"/>
    <lineage>
        <taxon>Eukaryota</taxon>
        <taxon>Fungi</taxon>
        <taxon>Dikarya</taxon>
        <taxon>Basidiomycota</taxon>
        <taxon>Agaricomycotina</taxon>
        <taxon>Agaricomycetes</taxon>
        <taxon>Polyporales</taxon>
        <taxon>Meruliaceae</taxon>
        <taxon>Phlebia</taxon>
    </lineage>
</organism>
<gene>
    <name evidence="1" type="ORF">NM688_g8407</name>
</gene>
<proteinExistence type="predicted"/>
<comment type="caution">
    <text evidence="1">The sequence shown here is derived from an EMBL/GenBank/DDBJ whole genome shotgun (WGS) entry which is preliminary data.</text>
</comment>
<dbReference type="EMBL" id="JANHOG010002249">
    <property type="protein sequence ID" value="KAJ3525399.1"/>
    <property type="molecule type" value="Genomic_DNA"/>
</dbReference>
<name>A0ACC1RUG8_9APHY</name>
<dbReference type="Proteomes" id="UP001148662">
    <property type="component" value="Unassembled WGS sequence"/>
</dbReference>
<accession>A0ACC1RUG8</accession>
<reference evidence="1" key="1">
    <citation type="submission" date="2022-07" db="EMBL/GenBank/DDBJ databases">
        <title>Genome Sequence of Phlebia brevispora.</title>
        <authorList>
            <person name="Buettner E."/>
        </authorList>
    </citation>
    <scope>NUCLEOTIDE SEQUENCE</scope>
    <source>
        <strain evidence="1">MPL23</strain>
    </source>
</reference>
<protein>
    <submittedName>
        <fullName evidence="1">Uncharacterized protein</fullName>
    </submittedName>
</protein>
<keyword evidence="2" id="KW-1185">Reference proteome</keyword>
<evidence type="ECO:0000313" key="1">
    <source>
        <dbReference type="EMBL" id="KAJ3525399.1"/>
    </source>
</evidence>